<evidence type="ECO:0000313" key="1">
    <source>
        <dbReference type="EMBL" id="ALF00667.1"/>
    </source>
</evidence>
<evidence type="ECO:0000313" key="2">
    <source>
        <dbReference type="Proteomes" id="UP000221469"/>
    </source>
</evidence>
<proteinExistence type="predicted"/>
<gene>
    <name evidence="1" type="ORF">SEA_BRICOLE_161</name>
</gene>
<name>A0A0M4R2L2_9CAUD</name>
<dbReference type="Proteomes" id="UP000221469">
    <property type="component" value="Segment"/>
</dbReference>
<organism evidence="1 2">
    <name type="scientific">Mycobacterium phage Bricole</name>
    <dbReference type="NCBI Taxonomy" id="1718601"/>
    <lineage>
        <taxon>Viruses</taxon>
        <taxon>Duplodnaviria</taxon>
        <taxon>Heunggongvirae</taxon>
        <taxon>Uroviricota</taxon>
        <taxon>Caudoviricetes</taxon>
        <taxon>Vilmaviridae</taxon>
        <taxon>Mclasvirinae</taxon>
        <taxon>Bongovirus</taxon>
        <taxon>Bongovirus bongo</taxon>
    </lineage>
</organism>
<reference evidence="1 2" key="1">
    <citation type="submission" date="2015-08" db="EMBL/GenBank/DDBJ databases">
        <authorList>
            <person name="Barekzi N."/>
            <person name="Doss J.H."/>
            <person name="Bluford J."/>
            <person name="Fizer S."/>
            <person name="Garofalo A.E."/>
            <person name="Gasalao M.B."/>
            <person name="Griffin J."/>
            <person name="Henderson C.M."/>
            <person name="Hyre A.N."/>
            <person name="Irons L.B."/>
            <person name="Jafree E."/>
            <person name="Kanda K."/>
            <person name="Matthews D."/>
            <person name="Mclaren B."/>
            <person name="Moriarty A."/>
            <person name="Northam N."/>
            <person name="Ryan M."/>
            <person name="Smith D.E."/>
            <person name="Vanselow D."/>
            <person name="Welch J."/>
            <person name="Gauthier D."/>
            <person name="Anders K.R."/>
            <person name="Bradley K.W."/>
            <person name="Asai D.J."/>
            <person name="Bowman C.A."/>
            <person name="Russell D.A."/>
            <person name="Pope W.H."/>
            <person name="Jacobs-Sera D."/>
            <person name="Hendrix R.W."/>
            <person name="Hatfull G.F."/>
        </authorList>
    </citation>
    <scope>NUCLEOTIDE SEQUENCE [LARGE SCALE GENOMIC DNA]</scope>
</reference>
<accession>A0A0M4R2L2</accession>
<sequence>MSNRKHQTMVVWEGISALDNVTPIVVLASFKSSNVKTGDMVQTWILRADVKPSEAIADGSDAAVCGGCVHRGNSAERRKRTCYVNMRTPNSVYGAYVRGNVRPFDPSAFAGRKVRLGAYGDPGAVPTHVWATIASVADGVTGYTHQWRDCDASLAEFCMASCDTIDDYVAARRAGWRGFVVRPLGAEKPKGLVQCPATAGKDNTVQCITCMQCGGNGNGRKASISIEVHGVGAKNFLPLAVV</sequence>
<dbReference type="EMBL" id="KT591491">
    <property type="protein sequence ID" value="ALF00667.1"/>
    <property type="molecule type" value="Genomic_DNA"/>
</dbReference>
<protein>
    <submittedName>
        <fullName evidence="1">Uncharacterized protein</fullName>
    </submittedName>
</protein>